<feature type="transmembrane region" description="Helical" evidence="1">
    <location>
        <begin position="188"/>
        <end position="214"/>
    </location>
</feature>
<sequence>MSNYSELLLRISSLSIILFLPIIIILTNTLSLTYNGNFYLKTYQKLKVYEKFENDKVVTNATEELLSYFRGKKELEHNIFSQQAKIHLRDVKSLLNSASIVNYLALTLVIISSLLLLIKGRWTLLVKSAFIGSILTVIITFFLFSLSVFDFSFFFEKFHLISFSNNFWLFPGNDNLIKLFPESFFVNFLFRLTLNIIITAILFIISTALLNFYVKSLSKNRPS</sequence>
<dbReference type="EMBL" id="LBYI01000029">
    <property type="protein sequence ID" value="KKR49385.1"/>
    <property type="molecule type" value="Genomic_DNA"/>
</dbReference>
<proteinExistence type="predicted"/>
<feature type="transmembrane region" description="Helical" evidence="1">
    <location>
        <begin position="130"/>
        <end position="155"/>
    </location>
</feature>
<dbReference type="Proteomes" id="UP000034531">
    <property type="component" value="Unassembled WGS sequence"/>
</dbReference>
<evidence type="ECO:0000313" key="3">
    <source>
        <dbReference type="Proteomes" id="UP000034531"/>
    </source>
</evidence>
<accession>A0A0G0TQQ2</accession>
<keyword evidence="1" id="KW-0812">Transmembrane</keyword>
<dbReference type="InterPro" id="IPR010178">
    <property type="entry name" value="Lit"/>
</dbReference>
<protein>
    <recommendedName>
        <fullName evidence="4">Integral membrane protein TIGR01906</fullName>
    </recommendedName>
</protein>
<dbReference type="PATRIC" id="fig|1618405.3.peg.834"/>
<organism evidence="2 3">
    <name type="scientific">Candidatus Curtissbacteria bacterium GW2011_GWA1_40_16</name>
    <dbReference type="NCBI Taxonomy" id="1618405"/>
    <lineage>
        <taxon>Bacteria</taxon>
        <taxon>Candidatus Curtissiibacteriota</taxon>
    </lineage>
</organism>
<comment type="caution">
    <text evidence="2">The sequence shown here is derived from an EMBL/GenBank/DDBJ whole genome shotgun (WGS) entry which is preliminary data.</text>
</comment>
<dbReference type="Pfam" id="PF07314">
    <property type="entry name" value="Lit"/>
    <property type="match status" value="1"/>
</dbReference>
<feature type="transmembrane region" description="Helical" evidence="1">
    <location>
        <begin position="100"/>
        <end position="118"/>
    </location>
</feature>
<evidence type="ECO:0008006" key="4">
    <source>
        <dbReference type="Google" id="ProtNLM"/>
    </source>
</evidence>
<evidence type="ECO:0000256" key="1">
    <source>
        <dbReference type="SAM" id="Phobius"/>
    </source>
</evidence>
<gene>
    <name evidence="2" type="ORF">UT84_C0029G0003</name>
</gene>
<feature type="transmembrane region" description="Helical" evidence="1">
    <location>
        <begin position="7"/>
        <end position="26"/>
    </location>
</feature>
<reference evidence="2 3" key="1">
    <citation type="journal article" date="2015" name="Nature">
        <title>rRNA introns, odd ribosomes, and small enigmatic genomes across a large radiation of phyla.</title>
        <authorList>
            <person name="Brown C.T."/>
            <person name="Hug L.A."/>
            <person name="Thomas B.C."/>
            <person name="Sharon I."/>
            <person name="Castelle C.J."/>
            <person name="Singh A."/>
            <person name="Wilkins M.J."/>
            <person name="Williams K.H."/>
            <person name="Banfield J.F."/>
        </authorList>
    </citation>
    <scope>NUCLEOTIDE SEQUENCE [LARGE SCALE GENOMIC DNA]</scope>
</reference>
<name>A0A0G0TQQ2_9BACT</name>
<dbReference type="AlphaFoldDB" id="A0A0G0TQQ2"/>
<keyword evidence="1" id="KW-1133">Transmembrane helix</keyword>
<keyword evidence="1" id="KW-0472">Membrane</keyword>
<evidence type="ECO:0000313" key="2">
    <source>
        <dbReference type="EMBL" id="KKR49385.1"/>
    </source>
</evidence>